<dbReference type="EMBL" id="JARKHS020027548">
    <property type="protein sequence ID" value="KAK8765270.1"/>
    <property type="molecule type" value="Genomic_DNA"/>
</dbReference>
<dbReference type="Proteomes" id="UP001321473">
    <property type="component" value="Unassembled WGS sequence"/>
</dbReference>
<dbReference type="InterPro" id="IPR050548">
    <property type="entry name" value="PcG_chromatin_remod_factors"/>
</dbReference>
<dbReference type="PANTHER" id="PTHR12247">
    <property type="entry name" value="POLYCOMB GROUP PROTEIN"/>
    <property type="match status" value="1"/>
</dbReference>
<feature type="region of interest" description="Disordered" evidence="1">
    <location>
        <begin position="1"/>
        <end position="31"/>
    </location>
</feature>
<keyword evidence="4" id="KW-1185">Reference proteome</keyword>
<name>A0AAQ4DS30_AMBAM</name>
<evidence type="ECO:0000256" key="1">
    <source>
        <dbReference type="SAM" id="MobiDB-lite"/>
    </source>
</evidence>
<dbReference type="Gene3D" id="1.10.150.50">
    <property type="entry name" value="Transcription Factor, Ets-1"/>
    <property type="match status" value="1"/>
</dbReference>
<dbReference type="Pfam" id="PF00536">
    <property type="entry name" value="SAM_1"/>
    <property type="match status" value="1"/>
</dbReference>
<feature type="domain" description="SAM" evidence="2">
    <location>
        <begin position="196"/>
        <end position="260"/>
    </location>
</feature>
<comment type="caution">
    <text evidence="3">The sequence shown here is derived from an EMBL/GenBank/DDBJ whole genome shotgun (WGS) entry which is preliminary data.</text>
</comment>
<dbReference type="GO" id="GO:0005634">
    <property type="term" value="C:nucleus"/>
    <property type="evidence" value="ECO:0007669"/>
    <property type="project" value="TreeGrafter"/>
</dbReference>
<feature type="compositionally biased region" description="Low complexity" evidence="1">
    <location>
        <begin position="149"/>
        <end position="172"/>
    </location>
</feature>
<proteinExistence type="predicted"/>
<dbReference type="InterPro" id="IPR013761">
    <property type="entry name" value="SAM/pointed_sf"/>
</dbReference>
<dbReference type="PROSITE" id="PS50105">
    <property type="entry name" value="SAM_DOMAIN"/>
    <property type="match status" value="1"/>
</dbReference>
<protein>
    <recommendedName>
        <fullName evidence="2">SAM domain-containing protein</fullName>
    </recommendedName>
</protein>
<feature type="compositionally biased region" description="Low complexity" evidence="1">
    <location>
        <begin position="11"/>
        <end position="27"/>
    </location>
</feature>
<dbReference type="InterPro" id="IPR001660">
    <property type="entry name" value="SAM"/>
</dbReference>
<dbReference type="SMART" id="SM00454">
    <property type="entry name" value="SAM"/>
    <property type="match status" value="1"/>
</dbReference>
<dbReference type="GO" id="GO:0003682">
    <property type="term" value="F:chromatin binding"/>
    <property type="evidence" value="ECO:0007669"/>
    <property type="project" value="TreeGrafter"/>
</dbReference>
<feature type="region of interest" description="Disordered" evidence="1">
    <location>
        <begin position="149"/>
        <end position="189"/>
    </location>
</feature>
<organism evidence="3 4">
    <name type="scientific">Amblyomma americanum</name>
    <name type="common">Lone star tick</name>
    <dbReference type="NCBI Taxonomy" id="6943"/>
    <lineage>
        <taxon>Eukaryota</taxon>
        <taxon>Metazoa</taxon>
        <taxon>Ecdysozoa</taxon>
        <taxon>Arthropoda</taxon>
        <taxon>Chelicerata</taxon>
        <taxon>Arachnida</taxon>
        <taxon>Acari</taxon>
        <taxon>Parasitiformes</taxon>
        <taxon>Ixodida</taxon>
        <taxon>Ixodoidea</taxon>
        <taxon>Ixodidae</taxon>
        <taxon>Amblyomminae</taxon>
        <taxon>Amblyomma</taxon>
    </lineage>
</organism>
<feature type="region of interest" description="Disordered" evidence="1">
    <location>
        <begin position="86"/>
        <end position="111"/>
    </location>
</feature>
<sequence length="262" mass="27960">MGENGTAALLAENAGPSAGAAPNSGGEEQQVRTLPVPDNLRRIYHGLVPRPNVTPHFIEEFVILESVEPFAVSYVENDLDEDITALPPDLDFTASPYSDKRPNPEQATSVTTAAGTELTLAPASSDNLAPVLPVLAPLPAPNAYETLIPASSSASHPPSSTPATADPTPSVSVHMQGHGPASQAPPLLRIKPPADWTVDEVAKLIEKLPGCAKYAGEFRFHRIDGEAMLLLKKRHLIKFMGIKLGPAVKIWALIKSVRKRLQ</sequence>
<dbReference type="PANTHER" id="PTHR12247:SF131">
    <property type="entry name" value="LD05287P"/>
    <property type="match status" value="1"/>
</dbReference>
<gene>
    <name evidence="3" type="ORF">V5799_032106</name>
</gene>
<reference evidence="3 4" key="1">
    <citation type="journal article" date="2023" name="Arcadia Sci">
        <title>De novo assembly of a long-read Amblyomma americanum tick genome.</title>
        <authorList>
            <person name="Chou S."/>
            <person name="Poskanzer K.E."/>
            <person name="Rollins M."/>
            <person name="Thuy-Boun P.S."/>
        </authorList>
    </citation>
    <scope>NUCLEOTIDE SEQUENCE [LARGE SCALE GENOMIC DNA]</scope>
    <source>
        <strain evidence="3">F_SG_1</strain>
        <tissue evidence="3">Salivary glands</tissue>
    </source>
</reference>
<evidence type="ECO:0000259" key="2">
    <source>
        <dbReference type="PROSITE" id="PS50105"/>
    </source>
</evidence>
<dbReference type="SUPFAM" id="SSF47769">
    <property type="entry name" value="SAM/Pointed domain"/>
    <property type="match status" value="1"/>
</dbReference>
<accession>A0AAQ4DS30</accession>
<dbReference type="CDD" id="cd09509">
    <property type="entry name" value="SAM_Polycomb"/>
    <property type="match status" value="1"/>
</dbReference>
<dbReference type="GO" id="GO:0042393">
    <property type="term" value="F:histone binding"/>
    <property type="evidence" value="ECO:0007669"/>
    <property type="project" value="TreeGrafter"/>
</dbReference>
<evidence type="ECO:0000313" key="4">
    <source>
        <dbReference type="Proteomes" id="UP001321473"/>
    </source>
</evidence>
<dbReference type="GO" id="GO:0045892">
    <property type="term" value="P:negative regulation of DNA-templated transcription"/>
    <property type="evidence" value="ECO:0007669"/>
    <property type="project" value="TreeGrafter"/>
</dbReference>
<evidence type="ECO:0000313" key="3">
    <source>
        <dbReference type="EMBL" id="KAK8765270.1"/>
    </source>
</evidence>
<dbReference type="AlphaFoldDB" id="A0AAQ4DS30"/>